<dbReference type="Proteomes" id="UP001331761">
    <property type="component" value="Unassembled WGS sequence"/>
</dbReference>
<sequence>MKFNADRESEDRVDGQNSQIEWSGSDHLTSSRYTLLDSIASPAEQLNVDTFLVVTAIQMQPWSEMEVVCHNLWELHCDARYEFRDRRTDRRTEGQTDEA</sequence>
<dbReference type="EMBL" id="WIXE01000454">
    <property type="protein sequence ID" value="KAK5986572.1"/>
    <property type="molecule type" value="Genomic_DNA"/>
</dbReference>
<dbReference type="AlphaFoldDB" id="A0AAN8FYI7"/>
<accession>A0AAN8FYI7</accession>
<feature type="non-terminal residue" evidence="2">
    <location>
        <position position="99"/>
    </location>
</feature>
<evidence type="ECO:0000313" key="2">
    <source>
        <dbReference type="EMBL" id="KAK5986572.1"/>
    </source>
</evidence>
<gene>
    <name evidence="2" type="ORF">GCK32_008766</name>
</gene>
<proteinExistence type="predicted"/>
<name>A0AAN8FYI7_TRICO</name>
<evidence type="ECO:0000313" key="3">
    <source>
        <dbReference type="Proteomes" id="UP001331761"/>
    </source>
</evidence>
<organism evidence="2 3">
    <name type="scientific">Trichostrongylus colubriformis</name>
    <name type="common">Black scour worm</name>
    <dbReference type="NCBI Taxonomy" id="6319"/>
    <lineage>
        <taxon>Eukaryota</taxon>
        <taxon>Metazoa</taxon>
        <taxon>Ecdysozoa</taxon>
        <taxon>Nematoda</taxon>
        <taxon>Chromadorea</taxon>
        <taxon>Rhabditida</taxon>
        <taxon>Rhabditina</taxon>
        <taxon>Rhabditomorpha</taxon>
        <taxon>Strongyloidea</taxon>
        <taxon>Trichostrongylidae</taxon>
        <taxon>Trichostrongylus</taxon>
    </lineage>
</organism>
<reference evidence="2 3" key="1">
    <citation type="submission" date="2019-10" db="EMBL/GenBank/DDBJ databases">
        <title>Assembly and Annotation for the nematode Trichostrongylus colubriformis.</title>
        <authorList>
            <person name="Martin J."/>
        </authorList>
    </citation>
    <scope>NUCLEOTIDE SEQUENCE [LARGE SCALE GENOMIC DNA]</scope>
    <source>
        <strain evidence="2">G859</strain>
        <tissue evidence="2">Whole worm</tissue>
    </source>
</reference>
<evidence type="ECO:0000256" key="1">
    <source>
        <dbReference type="SAM" id="MobiDB-lite"/>
    </source>
</evidence>
<protein>
    <submittedName>
        <fullName evidence="2">Uncharacterized protein</fullName>
    </submittedName>
</protein>
<feature type="region of interest" description="Disordered" evidence="1">
    <location>
        <begin position="1"/>
        <end position="23"/>
    </location>
</feature>
<feature type="compositionally biased region" description="Basic and acidic residues" evidence="1">
    <location>
        <begin position="1"/>
        <end position="14"/>
    </location>
</feature>
<keyword evidence="3" id="KW-1185">Reference proteome</keyword>
<comment type="caution">
    <text evidence="2">The sequence shown here is derived from an EMBL/GenBank/DDBJ whole genome shotgun (WGS) entry which is preliminary data.</text>
</comment>